<accession>A0AAD8Y454</accession>
<dbReference type="PANTHER" id="PTHR23033">
    <property type="entry name" value="BETA1,3-GALACTOSYLTRANSFERASE"/>
    <property type="match status" value="1"/>
</dbReference>
<keyword evidence="4" id="KW-0735">Signal-anchor</keyword>
<dbReference type="InterPro" id="IPR026050">
    <property type="entry name" value="C1GALT1/C1GALT1_chp1"/>
</dbReference>
<gene>
    <name evidence="7" type="ORF">QTG54_010121</name>
</gene>
<keyword evidence="3" id="KW-0812">Transmembrane</keyword>
<dbReference type="GO" id="GO:0016020">
    <property type="term" value="C:membrane"/>
    <property type="evidence" value="ECO:0007669"/>
    <property type="project" value="UniProtKB-SubCell"/>
</dbReference>
<evidence type="ECO:0000256" key="3">
    <source>
        <dbReference type="ARBA" id="ARBA00022692"/>
    </source>
</evidence>
<keyword evidence="8" id="KW-1185">Reference proteome</keyword>
<comment type="caution">
    <text evidence="7">The sequence shown here is derived from an EMBL/GenBank/DDBJ whole genome shotgun (WGS) entry which is preliminary data.</text>
</comment>
<dbReference type="AlphaFoldDB" id="A0AAD8Y454"/>
<evidence type="ECO:0000256" key="1">
    <source>
        <dbReference type="ARBA" id="ARBA00004606"/>
    </source>
</evidence>
<reference evidence="7" key="1">
    <citation type="submission" date="2023-06" db="EMBL/GenBank/DDBJ databases">
        <title>Survivors Of The Sea: Transcriptome response of Skeletonema marinoi to long-term dormancy.</title>
        <authorList>
            <person name="Pinder M.I.M."/>
            <person name="Kourtchenko O."/>
            <person name="Robertson E.K."/>
            <person name="Larsson T."/>
            <person name="Maumus F."/>
            <person name="Osuna-Cruz C.M."/>
            <person name="Vancaester E."/>
            <person name="Stenow R."/>
            <person name="Vandepoele K."/>
            <person name="Ploug H."/>
            <person name="Bruchert V."/>
            <person name="Godhe A."/>
            <person name="Topel M."/>
        </authorList>
    </citation>
    <scope>NUCLEOTIDE SEQUENCE</scope>
    <source>
        <strain evidence="7">R05AC</strain>
    </source>
</reference>
<dbReference type="GO" id="GO:0016263">
    <property type="term" value="F:glycoprotein-N-acetylgalactosamine 3-beta-galactosyltransferase activity"/>
    <property type="evidence" value="ECO:0007669"/>
    <property type="project" value="TreeGrafter"/>
</dbReference>
<organism evidence="7 8">
    <name type="scientific">Skeletonema marinoi</name>
    <dbReference type="NCBI Taxonomy" id="267567"/>
    <lineage>
        <taxon>Eukaryota</taxon>
        <taxon>Sar</taxon>
        <taxon>Stramenopiles</taxon>
        <taxon>Ochrophyta</taxon>
        <taxon>Bacillariophyta</taxon>
        <taxon>Coscinodiscophyceae</taxon>
        <taxon>Thalassiosirophycidae</taxon>
        <taxon>Thalassiosirales</taxon>
        <taxon>Skeletonemataceae</taxon>
        <taxon>Skeletonema</taxon>
        <taxon>Skeletonema marinoi-dohrnii complex</taxon>
    </lineage>
</organism>
<comment type="subcellular location">
    <subcellularLocation>
        <location evidence="1">Membrane</location>
        <topology evidence="1">Single-pass type II membrane protein</topology>
    </subcellularLocation>
</comment>
<evidence type="ECO:0000256" key="5">
    <source>
        <dbReference type="ARBA" id="ARBA00022989"/>
    </source>
</evidence>
<evidence type="ECO:0000313" key="7">
    <source>
        <dbReference type="EMBL" id="KAK1738805.1"/>
    </source>
</evidence>
<evidence type="ECO:0000256" key="2">
    <source>
        <dbReference type="ARBA" id="ARBA00006462"/>
    </source>
</evidence>
<keyword evidence="5" id="KW-1133">Transmembrane helix</keyword>
<sequence length="313" mass="37037">MSTWGQRCDTIHFLTDAMVGGELNGDVISFTNNDGEETTKPYWEYPPDTFPSNVKFINMTRTWECPPTYNKRTGRTEQKVCRHIWEKMWRSWVYVDEHHKNDAEWFCKIDYDTFFFPDNFKYYVRDVKDWDPVGEHHYFGHVIQHRSRKDAPMVVGASACWSRKTLGDIAQVYREMPKGSKKGERGKCEDRAHATEEVTTSTCLREHLKIEPEAARDDQMREYITIDRYPLVLTWNRTEQGEWWFWKGKPKDAGQMENTIARLQEARGILTLWEEFYGPRSGNEALEKVGKQRHGEVAKRFVEEVRKEMGIDQ</sequence>
<comment type="similarity">
    <text evidence="2">Belongs to the glycosyltransferase 31 family. Beta3-Gal-T subfamily.</text>
</comment>
<dbReference type="Proteomes" id="UP001224775">
    <property type="component" value="Unassembled WGS sequence"/>
</dbReference>
<protein>
    <submittedName>
        <fullName evidence="7">Glycoprotein-N-acetylgalactosamine 3-beta-galactosyltransferase-related protein</fullName>
    </submittedName>
</protein>
<proteinExistence type="inferred from homology"/>
<evidence type="ECO:0000256" key="6">
    <source>
        <dbReference type="ARBA" id="ARBA00023136"/>
    </source>
</evidence>
<dbReference type="PANTHER" id="PTHR23033:SF14">
    <property type="entry name" value="GLYCOPROTEIN-N-ACETYLGALACTOSAMINE 3-BETA-GALACTOSYLTRANSFERASE 1-RELATED"/>
    <property type="match status" value="1"/>
</dbReference>
<name>A0AAD8Y454_9STRA</name>
<dbReference type="EMBL" id="JATAAI010000019">
    <property type="protein sequence ID" value="KAK1738805.1"/>
    <property type="molecule type" value="Genomic_DNA"/>
</dbReference>
<evidence type="ECO:0000256" key="4">
    <source>
        <dbReference type="ARBA" id="ARBA00022968"/>
    </source>
</evidence>
<keyword evidence="6" id="KW-0472">Membrane</keyword>
<evidence type="ECO:0000313" key="8">
    <source>
        <dbReference type="Proteomes" id="UP001224775"/>
    </source>
</evidence>
<dbReference type="Gene3D" id="3.90.550.50">
    <property type="match status" value="1"/>
</dbReference>